<dbReference type="GO" id="GO:0032259">
    <property type="term" value="P:methylation"/>
    <property type="evidence" value="ECO:0007669"/>
    <property type="project" value="UniProtKB-KW"/>
</dbReference>
<dbReference type="Gene3D" id="3.40.50.150">
    <property type="entry name" value="Vaccinia Virus protein VP39"/>
    <property type="match status" value="1"/>
</dbReference>
<dbReference type="GO" id="GO:0008168">
    <property type="term" value="F:methyltransferase activity"/>
    <property type="evidence" value="ECO:0007669"/>
    <property type="project" value="UniProtKB-KW"/>
</dbReference>
<dbReference type="RefSeq" id="WP_197661116.1">
    <property type="nucleotide sequence ID" value="NZ_JAEAGR010000007.1"/>
</dbReference>
<gene>
    <name evidence="2" type="ORF">I5677_08315</name>
</gene>
<reference evidence="2" key="1">
    <citation type="submission" date="2020-12" db="EMBL/GenBank/DDBJ databases">
        <title>M. sibirica DSM 26468T genome.</title>
        <authorList>
            <person name="Thieme N."/>
            <person name="Rettenmaier R."/>
            <person name="Zverlov V."/>
            <person name="Liebl W."/>
        </authorList>
    </citation>
    <scope>NUCLEOTIDE SEQUENCE</scope>
    <source>
        <strain evidence="2">DSM 26468</strain>
    </source>
</reference>
<dbReference type="PANTHER" id="PTHR43861">
    <property type="entry name" value="TRANS-ACONITATE 2-METHYLTRANSFERASE-RELATED"/>
    <property type="match status" value="1"/>
</dbReference>
<name>A0A8J7H728_9FIRM</name>
<organism evidence="2 3">
    <name type="scientific">Mobilitalea sibirica</name>
    <dbReference type="NCBI Taxonomy" id="1462919"/>
    <lineage>
        <taxon>Bacteria</taxon>
        <taxon>Bacillati</taxon>
        <taxon>Bacillota</taxon>
        <taxon>Clostridia</taxon>
        <taxon>Lachnospirales</taxon>
        <taxon>Lachnospiraceae</taxon>
        <taxon>Mobilitalea</taxon>
    </lineage>
</organism>
<dbReference type="SUPFAM" id="SSF53335">
    <property type="entry name" value="S-adenosyl-L-methionine-dependent methyltransferases"/>
    <property type="match status" value="1"/>
</dbReference>
<protein>
    <submittedName>
        <fullName evidence="2">Class I SAM-dependent methyltransferase</fullName>
    </submittedName>
</protein>
<comment type="caution">
    <text evidence="2">The sequence shown here is derived from an EMBL/GenBank/DDBJ whole genome shotgun (WGS) entry which is preliminary data.</text>
</comment>
<dbReference type="EMBL" id="JAEAGR010000007">
    <property type="protein sequence ID" value="MBH1940891.1"/>
    <property type="molecule type" value="Genomic_DNA"/>
</dbReference>
<dbReference type="InterPro" id="IPR029063">
    <property type="entry name" value="SAM-dependent_MTases_sf"/>
</dbReference>
<accession>A0A8J7H728</accession>
<keyword evidence="2" id="KW-0489">Methyltransferase</keyword>
<keyword evidence="3" id="KW-1185">Reference proteome</keyword>
<keyword evidence="2" id="KW-0808">Transferase</keyword>
<dbReference type="CDD" id="cd02440">
    <property type="entry name" value="AdoMet_MTases"/>
    <property type="match status" value="1"/>
</dbReference>
<dbReference type="AlphaFoldDB" id="A0A8J7H728"/>
<evidence type="ECO:0000313" key="2">
    <source>
        <dbReference type="EMBL" id="MBH1940891.1"/>
    </source>
</evidence>
<feature type="domain" description="Methyltransferase" evidence="1">
    <location>
        <begin position="34"/>
        <end position="143"/>
    </location>
</feature>
<sequence length="194" mass="22201">MKYRESGMPEENMWQTFFDPVEILKLLEVNKSVNTLLDIGSGYGTFLLPAAKLVSNKVVGIDIEREMINICENKIKGHKLKNIDLILGDISTKNTINDLKDYQGNIDYICLFNILHCENPLDILNAAYSLLNDNGKIGVIHWKNENTPRGPSMEIRPTPEMINKWAVAAGFYLYKQIELPPYHYGMVFIKKHEV</sequence>
<dbReference type="Pfam" id="PF13847">
    <property type="entry name" value="Methyltransf_31"/>
    <property type="match status" value="1"/>
</dbReference>
<dbReference type="InterPro" id="IPR025714">
    <property type="entry name" value="Methyltranfer_dom"/>
</dbReference>
<dbReference type="Proteomes" id="UP000623269">
    <property type="component" value="Unassembled WGS sequence"/>
</dbReference>
<evidence type="ECO:0000313" key="3">
    <source>
        <dbReference type="Proteomes" id="UP000623269"/>
    </source>
</evidence>
<proteinExistence type="predicted"/>
<evidence type="ECO:0000259" key="1">
    <source>
        <dbReference type="Pfam" id="PF13847"/>
    </source>
</evidence>